<proteinExistence type="predicted"/>
<keyword evidence="3" id="KW-1185">Reference proteome</keyword>
<comment type="caution">
    <text evidence="2">The sequence shown here is derived from an EMBL/GenBank/DDBJ whole genome shotgun (WGS) entry which is preliminary data.</text>
</comment>
<organism evidence="2 3">
    <name type="scientific">Stenomitos frigidus AS-A4</name>
    <dbReference type="NCBI Taxonomy" id="2933935"/>
    <lineage>
        <taxon>Bacteria</taxon>
        <taxon>Bacillati</taxon>
        <taxon>Cyanobacteriota</taxon>
        <taxon>Cyanophyceae</taxon>
        <taxon>Leptolyngbyales</taxon>
        <taxon>Leptolyngbyaceae</taxon>
        <taxon>Stenomitos</taxon>
    </lineage>
</organism>
<gene>
    <name evidence="2" type="ORF">NDI38_02420</name>
</gene>
<sequence length="240" mass="28184">MSYLTPEQEALILVYQEKWRKIALSTEPIDRQKTVRIIQKFYAVLSQQKPHVLFFDSPLAAYSELLQRGLEDRLLDRLYYKLWQALKISGELIDLPSEIQHKERGLKFPEANDLYNDLTHLNVQMVQQLELQLQVTLKVSPILNSISSQFLRPICMPRNDFFISILDYSHQGRIWQVWKSLAEECGWIFPVKKFCFVCERPYKILLDDKNRLHAEGEPAIQFSDGFSVYARHGISLEYSS</sequence>
<dbReference type="Proteomes" id="UP001476950">
    <property type="component" value="Unassembled WGS sequence"/>
</dbReference>
<accession>A0ABV0KDF7</accession>
<dbReference type="RefSeq" id="WP_190454297.1">
    <property type="nucleotide sequence ID" value="NZ_JAMPLM010000001.1"/>
</dbReference>
<dbReference type="Pfam" id="PF20530">
    <property type="entry name" value="DUF6745"/>
    <property type="match status" value="1"/>
</dbReference>
<feature type="domain" description="DUF6745" evidence="1">
    <location>
        <begin position="161"/>
        <end position="235"/>
    </location>
</feature>
<protein>
    <recommendedName>
        <fullName evidence="1">DUF6745 domain-containing protein</fullName>
    </recommendedName>
</protein>
<name>A0ABV0KDF7_9CYAN</name>
<dbReference type="InterPro" id="IPR046633">
    <property type="entry name" value="DUF6745"/>
</dbReference>
<reference evidence="2 3" key="1">
    <citation type="submission" date="2022-04" db="EMBL/GenBank/DDBJ databases">
        <title>Positive selection, recombination, and allopatry shape intraspecific diversity of widespread and dominant cyanobacteria.</title>
        <authorList>
            <person name="Wei J."/>
            <person name="Shu W."/>
            <person name="Hu C."/>
        </authorList>
    </citation>
    <scope>NUCLEOTIDE SEQUENCE [LARGE SCALE GENOMIC DNA]</scope>
    <source>
        <strain evidence="2 3">AS-A4</strain>
    </source>
</reference>
<evidence type="ECO:0000259" key="1">
    <source>
        <dbReference type="Pfam" id="PF20530"/>
    </source>
</evidence>
<dbReference type="EMBL" id="JAMPLM010000001">
    <property type="protein sequence ID" value="MEP1057274.1"/>
    <property type="molecule type" value="Genomic_DNA"/>
</dbReference>
<evidence type="ECO:0000313" key="2">
    <source>
        <dbReference type="EMBL" id="MEP1057274.1"/>
    </source>
</evidence>
<evidence type="ECO:0000313" key="3">
    <source>
        <dbReference type="Proteomes" id="UP001476950"/>
    </source>
</evidence>